<dbReference type="InterPro" id="IPR001752">
    <property type="entry name" value="Kinesin_motor_dom"/>
</dbReference>
<dbReference type="InterPro" id="IPR027640">
    <property type="entry name" value="Kinesin-like_fam"/>
</dbReference>
<dbReference type="PROSITE" id="PS50067">
    <property type="entry name" value="KINESIN_MOTOR_2"/>
    <property type="match status" value="1"/>
</dbReference>
<feature type="region of interest" description="Disordered" evidence="5">
    <location>
        <begin position="316"/>
        <end position="364"/>
    </location>
</feature>
<name>A0A6A2WWV8_HIBSY</name>
<feature type="compositionally biased region" description="Polar residues" evidence="5">
    <location>
        <begin position="341"/>
        <end position="351"/>
    </location>
</feature>
<evidence type="ECO:0000259" key="6">
    <source>
        <dbReference type="PROSITE" id="PS50067"/>
    </source>
</evidence>
<dbReference type="Gene3D" id="3.40.850.10">
    <property type="entry name" value="Kinesin motor domain"/>
    <property type="match status" value="1"/>
</dbReference>
<dbReference type="PANTHER" id="PTHR47968">
    <property type="entry name" value="CENTROMERE PROTEIN E"/>
    <property type="match status" value="1"/>
</dbReference>
<dbReference type="PANTHER" id="PTHR47968:SF54">
    <property type="entry name" value="KINESIN-LIKE PROTEIN NACK2"/>
    <property type="match status" value="1"/>
</dbReference>
<evidence type="ECO:0000256" key="2">
    <source>
        <dbReference type="ARBA" id="ARBA00022701"/>
    </source>
</evidence>
<dbReference type="GO" id="GO:0005874">
    <property type="term" value="C:microtubule"/>
    <property type="evidence" value="ECO:0007669"/>
    <property type="project" value="UniProtKB-KW"/>
</dbReference>
<dbReference type="GO" id="GO:0008017">
    <property type="term" value="F:microtubule binding"/>
    <property type="evidence" value="ECO:0007669"/>
    <property type="project" value="InterPro"/>
</dbReference>
<proteinExistence type="inferred from homology"/>
<dbReference type="GO" id="GO:0003777">
    <property type="term" value="F:microtubule motor activity"/>
    <property type="evidence" value="ECO:0007669"/>
    <property type="project" value="InterPro"/>
</dbReference>
<keyword evidence="3" id="KW-0505">Motor protein</keyword>
<evidence type="ECO:0000256" key="1">
    <source>
        <dbReference type="ARBA" id="ARBA00007310"/>
    </source>
</evidence>
<evidence type="ECO:0000256" key="3">
    <source>
        <dbReference type="ARBA" id="ARBA00023175"/>
    </source>
</evidence>
<organism evidence="7 8">
    <name type="scientific">Hibiscus syriacus</name>
    <name type="common">Rose of Sharon</name>
    <dbReference type="NCBI Taxonomy" id="106335"/>
    <lineage>
        <taxon>Eukaryota</taxon>
        <taxon>Viridiplantae</taxon>
        <taxon>Streptophyta</taxon>
        <taxon>Embryophyta</taxon>
        <taxon>Tracheophyta</taxon>
        <taxon>Spermatophyta</taxon>
        <taxon>Magnoliopsida</taxon>
        <taxon>eudicotyledons</taxon>
        <taxon>Gunneridae</taxon>
        <taxon>Pentapetalae</taxon>
        <taxon>rosids</taxon>
        <taxon>malvids</taxon>
        <taxon>Malvales</taxon>
        <taxon>Malvaceae</taxon>
        <taxon>Malvoideae</taxon>
        <taxon>Hibiscus</taxon>
    </lineage>
</organism>
<dbReference type="GO" id="GO:0005524">
    <property type="term" value="F:ATP binding"/>
    <property type="evidence" value="ECO:0007669"/>
    <property type="project" value="InterPro"/>
</dbReference>
<evidence type="ECO:0000313" key="8">
    <source>
        <dbReference type="Proteomes" id="UP000436088"/>
    </source>
</evidence>
<sequence>MTMSEEFHFQEQGEKFFVSIRLRPLNDKSSNRICDWECMNNDTIVFKHNLPERAMFPAAYTYGKHFHNHLLVVFDSDCDTALVYEEGAKHIALSVLDGINSVRDLLRPDSYPLRVLDDPERGTFVKKFTEVTLKNREHLHELLSISEAQRQIGETSLNETSSRSHQILRLTIESSAREYAGAGNSSILEACVEVSELLRPYLLMAKEIEVLTWQSDLAQSRVENLLLSVKEVQMLKQPSNSSEVAKVPYMVDSNKHKDTVAPSVPSADNRCPALAEEPEEDFLLDGMTPKFIGPDPRKGWEFSEQMGKKLIMTEVLPKETGADEGDDFTDTEKKQGKLDMITTTNDSIVSSQEKEDSQPSPVYSDQTYKDLKQKIQELQRTVNFLVNTQHQDQSPSFSDTCSPLRSLSRSKSCRAVIRTAPSSPSFEKAAHKKSIPPSSGVEKDFYQMLSEVKYDNRSENISRIHSRASSVSSGSVDTLSLKDLDVEDTLSALIFLQDRGNKVIPKIAILFPGVRMNFNANDNWQLTYFLFHGMFIDEIIKADSEFENQRKKVELWDACRVSIIHRSYFIQLFKGDPSDCLYLEIELRRLTLLKDSSDIASSEKELIRERLTLSKQIRYKWSRKQREEVYKKWGIDLNTKQRSIQLVHLVWTDPKDIVHVKKSAALVAEVLRTCGTKSSPQRGSWGSACCLDFYPEDLTAGAWRLSFSSLF</sequence>
<dbReference type="Proteomes" id="UP000436088">
    <property type="component" value="Unassembled WGS sequence"/>
</dbReference>
<evidence type="ECO:0000313" key="7">
    <source>
        <dbReference type="EMBL" id="KAE8659870.1"/>
    </source>
</evidence>
<feature type="domain" description="Kinesin motor" evidence="6">
    <location>
        <begin position="1"/>
        <end position="175"/>
    </location>
</feature>
<dbReference type="EMBL" id="VEPZ02001737">
    <property type="protein sequence ID" value="KAE8659870.1"/>
    <property type="molecule type" value="Genomic_DNA"/>
</dbReference>
<accession>A0A6A2WWV8</accession>
<keyword evidence="8" id="KW-1185">Reference proteome</keyword>
<comment type="similarity">
    <text evidence="1">Belongs to the TRAFAC class myosin-kinesin ATPase superfamily. Kinesin family. KIN-7 subfamily.</text>
</comment>
<dbReference type="InterPro" id="IPR021881">
    <property type="entry name" value="NACK_C"/>
</dbReference>
<comment type="caution">
    <text evidence="7">The sequence shown here is derived from an EMBL/GenBank/DDBJ whole genome shotgun (WGS) entry which is preliminary data.</text>
</comment>
<keyword evidence="2" id="KW-0493">Microtubule</keyword>
<comment type="caution">
    <text evidence="4">Lacks conserved residue(s) required for the propagation of feature annotation.</text>
</comment>
<dbReference type="Pfam" id="PF00225">
    <property type="entry name" value="Kinesin"/>
    <property type="match status" value="1"/>
</dbReference>
<dbReference type="SMART" id="SM00129">
    <property type="entry name" value="KISc"/>
    <property type="match status" value="1"/>
</dbReference>
<dbReference type="InterPro" id="IPR027417">
    <property type="entry name" value="P-loop_NTPase"/>
</dbReference>
<dbReference type="GO" id="GO:0007018">
    <property type="term" value="P:microtubule-based movement"/>
    <property type="evidence" value="ECO:0007669"/>
    <property type="project" value="InterPro"/>
</dbReference>
<dbReference type="AlphaFoldDB" id="A0A6A2WWV8"/>
<evidence type="ECO:0000256" key="5">
    <source>
        <dbReference type="SAM" id="MobiDB-lite"/>
    </source>
</evidence>
<dbReference type="SUPFAM" id="SSF52540">
    <property type="entry name" value="P-loop containing nucleoside triphosphate hydrolases"/>
    <property type="match status" value="1"/>
</dbReference>
<evidence type="ECO:0000256" key="4">
    <source>
        <dbReference type="PROSITE-ProRule" id="PRU00283"/>
    </source>
</evidence>
<reference evidence="7" key="1">
    <citation type="submission" date="2019-09" db="EMBL/GenBank/DDBJ databases">
        <title>Draft genome information of white flower Hibiscus syriacus.</title>
        <authorList>
            <person name="Kim Y.-M."/>
        </authorList>
    </citation>
    <scope>NUCLEOTIDE SEQUENCE [LARGE SCALE GENOMIC DNA]</scope>
    <source>
        <strain evidence="7">YM2019G1</strain>
    </source>
</reference>
<dbReference type="Pfam" id="PF11995">
    <property type="entry name" value="DUF3490"/>
    <property type="match status" value="1"/>
</dbReference>
<dbReference type="InterPro" id="IPR036961">
    <property type="entry name" value="Kinesin_motor_dom_sf"/>
</dbReference>
<protein>
    <submittedName>
        <fullName evidence="7">Chaperone DnaJ-domain superfamily protein isoform 1</fullName>
    </submittedName>
</protein>
<gene>
    <name evidence="7" type="ORF">F3Y22_tig00116962pilonHSYRG01244</name>
</gene>